<comment type="similarity">
    <text evidence="2">Belongs to the MS4A family.</text>
</comment>
<protein>
    <submittedName>
        <fullName evidence="8">Uncharacterized protein</fullName>
    </submittedName>
</protein>
<dbReference type="PANTHER" id="PTHR23320">
    <property type="entry name" value="MEMBRANE-SPANNING 4-DOMAINS SUBFAMILY A MS4A -RELATED"/>
    <property type="match status" value="1"/>
</dbReference>
<reference evidence="8" key="1">
    <citation type="journal article" date="2022" name="bioRxiv">
        <title>Sequencing and chromosome-scale assembly of the giantPleurodeles waltlgenome.</title>
        <authorList>
            <person name="Brown T."/>
            <person name="Elewa A."/>
            <person name="Iarovenko S."/>
            <person name="Subramanian E."/>
            <person name="Araus A.J."/>
            <person name="Petzold A."/>
            <person name="Susuki M."/>
            <person name="Suzuki K.-i.T."/>
            <person name="Hayashi T."/>
            <person name="Toyoda A."/>
            <person name="Oliveira C."/>
            <person name="Osipova E."/>
            <person name="Leigh N.D."/>
            <person name="Simon A."/>
            <person name="Yun M.H."/>
        </authorList>
    </citation>
    <scope>NUCLEOTIDE SEQUENCE</scope>
    <source>
        <strain evidence="8">20211129_DDA</strain>
        <tissue evidence="8">Liver</tissue>
    </source>
</reference>
<feature type="transmembrane region" description="Helical" evidence="7">
    <location>
        <begin position="238"/>
        <end position="265"/>
    </location>
</feature>
<feature type="transmembrane region" description="Helical" evidence="7">
    <location>
        <begin position="193"/>
        <end position="218"/>
    </location>
</feature>
<keyword evidence="5 7" id="KW-0472">Membrane</keyword>
<feature type="region of interest" description="Disordered" evidence="6">
    <location>
        <begin position="82"/>
        <end position="120"/>
    </location>
</feature>
<evidence type="ECO:0000256" key="1">
    <source>
        <dbReference type="ARBA" id="ARBA00004141"/>
    </source>
</evidence>
<feature type="transmembrane region" description="Helical" evidence="7">
    <location>
        <begin position="133"/>
        <end position="155"/>
    </location>
</feature>
<dbReference type="PANTHER" id="PTHR23320:SF128">
    <property type="entry name" value="MEMBRANE-SPANNING 4-DOMAINS SUBFAMILY A MEMBER 4A"/>
    <property type="match status" value="1"/>
</dbReference>
<dbReference type="GO" id="GO:0016020">
    <property type="term" value="C:membrane"/>
    <property type="evidence" value="ECO:0007669"/>
    <property type="project" value="UniProtKB-SubCell"/>
</dbReference>
<evidence type="ECO:0000256" key="2">
    <source>
        <dbReference type="ARBA" id="ARBA00009565"/>
    </source>
</evidence>
<gene>
    <name evidence="8" type="ORF">NDU88_007168</name>
</gene>
<comment type="subcellular location">
    <subcellularLocation>
        <location evidence="1">Membrane</location>
        <topology evidence="1">Multi-pass membrane protein</topology>
    </subcellularLocation>
</comment>
<feature type="transmembrane region" description="Helical" evidence="7">
    <location>
        <begin position="167"/>
        <end position="186"/>
    </location>
</feature>
<evidence type="ECO:0000256" key="4">
    <source>
        <dbReference type="ARBA" id="ARBA00022989"/>
    </source>
</evidence>
<proteinExistence type="inferred from homology"/>
<evidence type="ECO:0000313" key="9">
    <source>
        <dbReference type="Proteomes" id="UP001066276"/>
    </source>
</evidence>
<keyword evidence="3 7" id="KW-0812">Transmembrane</keyword>
<comment type="caution">
    <text evidence="8">The sequence shown here is derived from an EMBL/GenBank/DDBJ whole genome shotgun (WGS) entry which is preliminary data.</text>
</comment>
<accession>A0AAV7SS38</accession>
<sequence length="280" mass="30173">MLEQGLLDGISVEGLRSDTHLRQLQPPRLGADRCPGMAAADSTPVVRDSVWAAVVEAFLGSSSPGSPLADLGNTERPRLINKRGARASKHSHAPTGVSPREPESKQCRPQKISPEKSHDSNISQVFKKVQPKAIGTVQIVVGLLQILFAIVVTSAEVIHKTLTTSSGVYFWIGVVFLISGCITVTVETKDISWLVKASVAANLLGLVVAVVALIIHTVELTTVFNLASSDPPPSKNVYILKIGCNIMFHLFILLQLGTSVAVLVFGWKALRNVQRYDPMI</sequence>
<evidence type="ECO:0000256" key="3">
    <source>
        <dbReference type="ARBA" id="ARBA00022692"/>
    </source>
</evidence>
<dbReference type="AlphaFoldDB" id="A0AAV7SS38"/>
<evidence type="ECO:0000313" key="8">
    <source>
        <dbReference type="EMBL" id="KAJ1166772.1"/>
    </source>
</evidence>
<dbReference type="InterPro" id="IPR030417">
    <property type="entry name" value="MS4A"/>
</dbReference>
<evidence type="ECO:0000256" key="6">
    <source>
        <dbReference type="SAM" id="MobiDB-lite"/>
    </source>
</evidence>
<evidence type="ECO:0000256" key="5">
    <source>
        <dbReference type="ARBA" id="ARBA00023136"/>
    </source>
</evidence>
<dbReference type="EMBL" id="JANPWB010000008">
    <property type="protein sequence ID" value="KAJ1166772.1"/>
    <property type="molecule type" value="Genomic_DNA"/>
</dbReference>
<evidence type="ECO:0000256" key="7">
    <source>
        <dbReference type="SAM" id="Phobius"/>
    </source>
</evidence>
<feature type="compositionally biased region" description="Basic residues" evidence="6">
    <location>
        <begin position="82"/>
        <end position="92"/>
    </location>
</feature>
<keyword evidence="4 7" id="KW-1133">Transmembrane helix</keyword>
<organism evidence="8 9">
    <name type="scientific">Pleurodeles waltl</name>
    <name type="common">Iberian ribbed newt</name>
    <dbReference type="NCBI Taxonomy" id="8319"/>
    <lineage>
        <taxon>Eukaryota</taxon>
        <taxon>Metazoa</taxon>
        <taxon>Chordata</taxon>
        <taxon>Craniata</taxon>
        <taxon>Vertebrata</taxon>
        <taxon>Euteleostomi</taxon>
        <taxon>Amphibia</taxon>
        <taxon>Batrachia</taxon>
        <taxon>Caudata</taxon>
        <taxon>Salamandroidea</taxon>
        <taxon>Salamandridae</taxon>
        <taxon>Pleurodelinae</taxon>
        <taxon>Pleurodeles</taxon>
    </lineage>
</organism>
<keyword evidence="9" id="KW-1185">Reference proteome</keyword>
<dbReference type="Proteomes" id="UP001066276">
    <property type="component" value="Chromosome 4_2"/>
</dbReference>
<dbReference type="Pfam" id="PF04103">
    <property type="entry name" value="CD20"/>
    <property type="match status" value="1"/>
</dbReference>
<name>A0AAV7SS38_PLEWA</name>
<dbReference type="InterPro" id="IPR007237">
    <property type="entry name" value="CD20-like"/>
</dbReference>